<dbReference type="eggNOG" id="COG2801">
    <property type="taxonomic scope" value="Bacteria"/>
</dbReference>
<evidence type="ECO:0000259" key="2">
    <source>
        <dbReference type="Pfam" id="PF13276"/>
    </source>
</evidence>
<dbReference type="Proteomes" id="UP000030351">
    <property type="component" value="Unassembled WGS sequence"/>
</dbReference>
<protein>
    <recommendedName>
        <fullName evidence="2">HTH-like domain-containing protein</fullName>
    </recommendedName>
</protein>
<feature type="compositionally biased region" description="Polar residues" evidence="1">
    <location>
        <begin position="93"/>
        <end position="103"/>
    </location>
</feature>
<evidence type="ECO:0000313" key="4">
    <source>
        <dbReference type="Proteomes" id="UP000030351"/>
    </source>
</evidence>
<proteinExistence type="predicted"/>
<dbReference type="InterPro" id="IPR025948">
    <property type="entry name" value="HTH-like_dom"/>
</dbReference>
<organism evidence="3 4">
    <name type="scientific">Erwinia typographi</name>
    <dbReference type="NCBI Taxonomy" id="371042"/>
    <lineage>
        <taxon>Bacteria</taxon>
        <taxon>Pseudomonadati</taxon>
        <taxon>Pseudomonadota</taxon>
        <taxon>Gammaproteobacteria</taxon>
        <taxon>Enterobacterales</taxon>
        <taxon>Erwiniaceae</taxon>
        <taxon>Erwinia</taxon>
    </lineage>
</organism>
<dbReference type="AlphaFoldDB" id="A0A0A3YMX3"/>
<accession>A0A0A3YMX3</accession>
<dbReference type="PANTHER" id="PTHR46889:SF4">
    <property type="entry name" value="TRANSPOSASE INSO FOR INSERTION SEQUENCE ELEMENT IS911B-RELATED"/>
    <property type="match status" value="1"/>
</dbReference>
<dbReference type="InterPro" id="IPR050900">
    <property type="entry name" value="Transposase_IS3/IS150/IS904"/>
</dbReference>
<feature type="non-terminal residue" evidence="3">
    <location>
        <position position="103"/>
    </location>
</feature>
<dbReference type="PANTHER" id="PTHR46889">
    <property type="entry name" value="TRANSPOSASE INSF FOR INSERTION SEQUENCE IS3B-RELATED"/>
    <property type="match status" value="1"/>
</dbReference>
<comment type="caution">
    <text evidence="3">The sequence shown here is derived from an EMBL/GenBank/DDBJ whole genome shotgun (WGS) entry which is preliminary data.</text>
</comment>
<gene>
    <name evidence="3" type="ORF">NG99_24475</name>
</gene>
<sequence length="103" mass="11623">MRVSPSAWYAWQKKPVASSPDDVGIRVRLKALFTASREGAGSRRLAKKLREEGVAVSRWRVMKLMREAGLVCRQRRAYKVTTKPREGAEVSPNLLNQNFNPPG</sequence>
<dbReference type="STRING" id="371042.NG99_24475"/>
<evidence type="ECO:0000256" key="1">
    <source>
        <dbReference type="SAM" id="MobiDB-lite"/>
    </source>
</evidence>
<feature type="domain" description="HTH-like" evidence="2">
    <location>
        <begin position="27"/>
        <end position="78"/>
    </location>
</feature>
<name>A0A0A3YMX3_9GAMM</name>
<reference evidence="3 4" key="1">
    <citation type="submission" date="2014-10" db="EMBL/GenBank/DDBJ databases">
        <title>Genome sequence of Erwinia typographi M043b.</title>
        <authorList>
            <person name="Chan K.-G."/>
            <person name="Tan W.-S."/>
        </authorList>
    </citation>
    <scope>NUCLEOTIDE SEQUENCE [LARGE SCALE GENOMIC DNA]</scope>
    <source>
        <strain evidence="3 4">M043b</strain>
    </source>
</reference>
<keyword evidence="4" id="KW-1185">Reference proteome</keyword>
<evidence type="ECO:0000313" key="3">
    <source>
        <dbReference type="EMBL" id="KGT86879.1"/>
    </source>
</evidence>
<dbReference type="EMBL" id="JRUQ01000085">
    <property type="protein sequence ID" value="KGT86879.1"/>
    <property type="molecule type" value="Genomic_DNA"/>
</dbReference>
<feature type="region of interest" description="Disordered" evidence="1">
    <location>
        <begin position="82"/>
        <end position="103"/>
    </location>
</feature>
<dbReference type="Pfam" id="PF13276">
    <property type="entry name" value="HTH_21"/>
    <property type="match status" value="1"/>
</dbReference>